<keyword evidence="2 6" id="KW-0378">Hydrolase</keyword>
<evidence type="ECO:0000256" key="1">
    <source>
        <dbReference type="ARBA" id="ARBA00007806"/>
    </source>
</evidence>
<dbReference type="FunFam" id="3.20.20.80:FF:000053">
    <property type="entry name" value="Alpha-xylosidase YicI"/>
    <property type="match status" value="1"/>
</dbReference>
<dbReference type="OrthoDB" id="176168at2"/>
<dbReference type="Pfam" id="PF01055">
    <property type="entry name" value="Glyco_hydro_31_2nd"/>
    <property type="match status" value="1"/>
</dbReference>
<comment type="caution">
    <text evidence="10">The sequence shown here is derived from an EMBL/GenBank/DDBJ whole genome shotgun (WGS) entry which is preliminary data.</text>
</comment>
<dbReference type="EC" id="3.2.1.177" evidence="5"/>
<dbReference type="InterPro" id="IPR050985">
    <property type="entry name" value="Alpha-glycosidase_related"/>
</dbReference>
<comment type="catalytic activity">
    <reaction evidence="4">
        <text>Hydrolysis of terminal, non-reducing alpha-D-xylose residues with release of alpha-D-xylose.</text>
        <dbReference type="EC" id="3.2.1.177"/>
    </reaction>
</comment>
<dbReference type="Proteomes" id="UP000306912">
    <property type="component" value="Unassembled WGS sequence"/>
</dbReference>
<dbReference type="CDD" id="cd14752">
    <property type="entry name" value="GH31_N"/>
    <property type="match status" value="1"/>
</dbReference>
<name>A0A5R8QA18_9FIRM</name>
<dbReference type="Pfam" id="PF21365">
    <property type="entry name" value="Glyco_hydro_31_3rd"/>
    <property type="match status" value="1"/>
</dbReference>
<dbReference type="GO" id="GO:0061634">
    <property type="term" value="F:alpha-D-xyloside xylohydrolase"/>
    <property type="evidence" value="ECO:0007669"/>
    <property type="project" value="UniProtKB-EC"/>
</dbReference>
<feature type="domain" description="Glycoside hydrolase family 31 TIM barrel" evidence="7">
    <location>
        <begin position="256"/>
        <end position="569"/>
    </location>
</feature>
<keyword evidence="3 6" id="KW-0326">Glycosidase</keyword>
<feature type="domain" description="Glycoside hydrolase family 31 N-terminal" evidence="8">
    <location>
        <begin position="54"/>
        <end position="213"/>
    </location>
</feature>
<dbReference type="InterPro" id="IPR013780">
    <property type="entry name" value="Glyco_hydro_b"/>
</dbReference>
<comment type="similarity">
    <text evidence="1 6">Belongs to the glycosyl hydrolase 31 family.</text>
</comment>
<dbReference type="Pfam" id="PF13802">
    <property type="entry name" value="Gal_mutarotas_2"/>
    <property type="match status" value="1"/>
</dbReference>
<dbReference type="GO" id="GO:0005975">
    <property type="term" value="P:carbohydrate metabolic process"/>
    <property type="evidence" value="ECO:0007669"/>
    <property type="project" value="InterPro"/>
</dbReference>
<dbReference type="GO" id="GO:0030246">
    <property type="term" value="F:carbohydrate binding"/>
    <property type="evidence" value="ECO:0007669"/>
    <property type="project" value="InterPro"/>
</dbReference>
<evidence type="ECO:0000259" key="8">
    <source>
        <dbReference type="Pfam" id="PF13802"/>
    </source>
</evidence>
<organism evidence="10 11">
    <name type="scientific">Culicoidibacter larvae</name>
    <dbReference type="NCBI Taxonomy" id="2579976"/>
    <lineage>
        <taxon>Bacteria</taxon>
        <taxon>Bacillati</taxon>
        <taxon>Bacillota</taxon>
        <taxon>Culicoidibacteria</taxon>
        <taxon>Culicoidibacterales</taxon>
        <taxon>Culicoidibacteraceae</taxon>
        <taxon>Culicoidibacter</taxon>
    </lineage>
</organism>
<evidence type="ECO:0000256" key="2">
    <source>
        <dbReference type="ARBA" id="ARBA00022801"/>
    </source>
</evidence>
<dbReference type="PANTHER" id="PTHR43053:SF4">
    <property type="entry name" value="MYOGENESIS-REGULATING GLYCOSIDASE"/>
    <property type="match status" value="1"/>
</dbReference>
<dbReference type="SUPFAM" id="SSF51011">
    <property type="entry name" value="Glycosyl hydrolase domain"/>
    <property type="match status" value="1"/>
</dbReference>
<dbReference type="RefSeq" id="WP_138191429.1">
    <property type="nucleotide sequence ID" value="NZ_VBWP01000007.1"/>
</dbReference>
<accession>A0A5R8QA18</accession>
<dbReference type="InParanoid" id="A0A5R8QA18"/>
<gene>
    <name evidence="10" type="primary">yicI</name>
    <name evidence="10" type="ORF">FEZ08_08675</name>
</gene>
<evidence type="ECO:0000256" key="5">
    <source>
        <dbReference type="ARBA" id="ARBA00066962"/>
    </source>
</evidence>
<evidence type="ECO:0000259" key="9">
    <source>
        <dbReference type="Pfam" id="PF21365"/>
    </source>
</evidence>
<dbReference type="Gene3D" id="3.20.20.80">
    <property type="entry name" value="Glycosidases"/>
    <property type="match status" value="1"/>
</dbReference>
<evidence type="ECO:0000256" key="6">
    <source>
        <dbReference type="RuleBase" id="RU361185"/>
    </source>
</evidence>
<dbReference type="InterPro" id="IPR017853">
    <property type="entry name" value="GH"/>
</dbReference>
<dbReference type="Gene3D" id="2.60.40.1180">
    <property type="entry name" value="Golgi alpha-mannosidase II"/>
    <property type="match status" value="2"/>
</dbReference>
<dbReference type="PANTHER" id="PTHR43053">
    <property type="entry name" value="GLYCOSIDASE FAMILY 31"/>
    <property type="match status" value="1"/>
</dbReference>
<dbReference type="SUPFAM" id="SSF117125">
    <property type="entry name" value="Putative glucosidase YicI, C-terminal domain"/>
    <property type="match status" value="1"/>
</dbReference>
<evidence type="ECO:0000256" key="3">
    <source>
        <dbReference type="ARBA" id="ARBA00023295"/>
    </source>
</evidence>
<dbReference type="InterPro" id="IPR000322">
    <property type="entry name" value="Glyco_hydro_31_TIM"/>
</dbReference>
<keyword evidence="11" id="KW-1185">Reference proteome</keyword>
<dbReference type="AlphaFoldDB" id="A0A5R8QA18"/>
<reference evidence="10 11" key="1">
    <citation type="submission" date="2019-05" db="EMBL/GenBank/DDBJ databases">
        <title>Culicoidintestinum kansasii gen. nov., sp. nov. from the gastrointestinal tract of the biting midge, Culicoides sonorensis.</title>
        <authorList>
            <person name="Neupane S."/>
            <person name="Ghosh A."/>
            <person name="Gunther S."/>
            <person name="Martin K."/>
            <person name="Zurek L."/>
        </authorList>
    </citation>
    <scope>NUCLEOTIDE SEQUENCE [LARGE SCALE GENOMIC DNA]</scope>
    <source>
        <strain evidence="10 11">CS-1</strain>
    </source>
</reference>
<dbReference type="InterPro" id="IPR025887">
    <property type="entry name" value="Glyco_hydro_31_N_dom"/>
</dbReference>
<feature type="domain" description="Glycosyl hydrolase family 31 C-terminal" evidence="9">
    <location>
        <begin position="578"/>
        <end position="663"/>
    </location>
</feature>
<dbReference type="NCBIfam" id="NF007940">
    <property type="entry name" value="PRK10658.1"/>
    <property type="match status" value="1"/>
</dbReference>
<dbReference type="EMBL" id="VBWP01000007">
    <property type="protein sequence ID" value="TLG72766.1"/>
    <property type="molecule type" value="Genomic_DNA"/>
</dbReference>
<dbReference type="InterPro" id="IPR011013">
    <property type="entry name" value="Gal_mutarotase_sf_dom"/>
</dbReference>
<evidence type="ECO:0000313" key="10">
    <source>
        <dbReference type="EMBL" id="TLG72766.1"/>
    </source>
</evidence>
<dbReference type="CDD" id="cd06593">
    <property type="entry name" value="GH31_xylosidase_YicI"/>
    <property type="match status" value="1"/>
</dbReference>
<dbReference type="SUPFAM" id="SSF74650">
    <property type="entry name" value="Galactose mutarotase-like"/>
    <property type="match status" value="1"/>
</dbReference>
<evidence type="ECO:0000256" key="4">
    <source>
        <dbReference type="ARBA" id="ARBA00052064"/>
    </source>
</evidence>
<dbReference type="InterPro" id="IPR048395">
    <property type="entry name" value="Glyco_hydro_31_C"/>
</dbReference>
<evidence type="ECO:0000259" key="7">
    <source>
        <dbReference type="Pfam" id="PF01055"/>
    </source>
</evidence>
<dbReference type="SUPFAM" id="SSF51445">
    <property type="entry name" value="(Trans)glycosidases"/>
    <property type="match status" value="1"/>
</dbReference>
<dbReference type="Gene3D" id="2.60.40.1760">
    <property type="entry name" value="glycosyl hydrolase (family 31)"/>
    <property type="match status" value="1"/>
</dbReference>
<sequence length="748" mass="86166">MKFTDGFWMMQKEYTLHPATEIVDYRITDSSLQLFAATKKINHRGDTLDDGLLTIEFRSPLTDIIQVTIKHFDGIYEKGPHFELNEQQVPVEITDGDCLMFKSGHTRVEINKQDWQLQYFYDERKLTSSSWRSTAYINGEKQSYLREQLDLGINEQIYGLGERFAPFVKNGQAVDIWNEDGGTASEQSYKSIPFYLSSNGYGVFTNHPEKVSYEVASEVVSRVQFSVAGEKLDYYIIGGAEPKDVLMKYTDLTGKPPVPPLWSFGLWLSTSFTTQYDEATVNSFLDKMEAYQIPLSVFHYDCFWMKGYEWTNFEWDPEVFPEPEAMLARLRKKGLKICVWINPYIGQKAPLFHEGKEKGYLLKNLNGDVWQWNKWQAGMGIVDFTNPDAKAWYQDHLRRLMDMGVDSFKTDFGERIPVDVQWFDGSDPQKMHNYYTHLYNEAVFEVLQEKSPQDALVFARSATVGGQKFPVHWGGDCSSNYASMAESLRGGLSLTLSGFGFWSHDISGFENTATPDVYKRWSQFGLLSTHSRLHGNTSYRVPWDFGDEAVEVVRYFSELKNQLAPYLYNNAILTAKTGLPSMRAMMLQYPNDLNCRYLDLQYMLGEDILVAPIFNENGEASYYLPHGKWTHLLSHEVRDGGTWHHDTYDYFSLPLYVAENTILPFGQVKSRIDYSFAENTVFHLYQINDASYSLHDEQGHVLGTIQAKDTDGYITISHNFDFNITVKVFAKDKVIEQQDIPQQAIINY</sequence>
<evidence type="ECO:0000313" key="11">
    <source>
        <dbReference type="Proteomes" id="UP000306912"/>
    </source>
</evidence>
<protein>
    <recommendedName>
        <fullName evidence="5">alpha-D-xyloside xylohydrolase</fullName>
        <ecNumber evidence="5">3.2.1.177</ecNumber>
    </recommendedName>
</protein>
<proteinExistence type="inferred from homology"/>